<feature type="transmembrane region" description="Helical" evidence="6">
    <location>
        <begin position="197"/>
        <end position="215"/>
    </location>
</feature>
<feature type="transmembrane region" description="Helical" evidence="6">
    <location>
        <begin position="149"/>
        <end position="168"/>
    </location>
</feature>
<proteinExistence type="predicted"/>
<evidence type="ECO:0000256" key="2">
    <source>
        <dbReference type="ARBA" id="ARBA00022475"/>
    </source>
</evidence>
<evidence type="ECO:0000256" key="5">
    <source>
        <dbReference type="ARBA" id="ARBA00023136"/>
    </source>
</evidence>
<gene>
    <name evidence="7" type="ORF">E6H03_04190</name>
</gene>
<keyword evidence="3 6" id="KW-0812">Transmembrane</keyword>
<dbReference type="Proteomes" id="UP000318093">
    <property type="component" value="Unassembled WGS sequence"/>
</dbReference>
<dbReference type="GO" id="GO:0005886">
    <property type="term" value="C:plasma membrane"/>
    <property type="evidence" value="ECO:0007669"/>
    <property type="project" value="UniProtKB-SubCell"/>
</dbReference>
<keyword evidence="5 6" id="KW-0472">Membrane</keyword>
<dbReference type="PANTHER" id="PTHR47089:SF1">
    <property type="entry name" value="GUANOSINE ABC TRANSPORTER PERMEASE PROTEIN NUPP"/>
    <property type="match status" value="1"/>
</dbReference>
<keyword evidence="2" id="KW-1003">Cell membrane</keyword>
<evidence type="ECO:0000256" key="3">
    <source>
        <dbReference type="ARBA" id="ARBA00022692"/>
    </source>
</evidence>
<dbReference type="AlphaFoldDB" id="A0A537JI53"/>
<name>A0A537JI53_9BACT</name>
<feature type="transmembrane region" description="Helical" evidence="6">
    <location>
        <begin position="92"/>
        <end position="109"/>
    </location>
</feature>
<feature type="transmembrane region" description="Helical" evidence="6">
    <location>
        <begin position="279"/>
        <end position="304"/>
    </location>
</feature>
<protein>
    <submittedName>
        <fullName evidence="7">ABC transporter permease</fullName>
    </submittedName>
</protein>
<feature type="transmembrane region" description="Helical" evidence="6">
    <location>
        <begin position="57"/>
        <end position="80"/>
    </location>
</feature>
<dbReference type="Pfam" id="PF02653">
    <property type="entry name" value="BPD_transp_2"/>
    <property type="match status" value="1"/>
</dbReference>
<comment type="subcellular location">
    <subcellularLocation>
        <location evidence="1">Cell membrane</location>
        <topology evidence="1">Multi-pass membrane protein</topology>
    </subcellularLocation>
</comment>
<feature type="transmembrane region" description="Helical" evidence="6">
    <location>
        <begin position="324"/>
        <end position="348"/>
    </location>
</feature>
<accession>A0A537JI53</accession>
<evidence type="ECO:0000256" key="1">
    <source>
        <dbReference type="ARBA" id="ARBA00004651"/>
    </source>
</evidence>
<comment type="caution">
    <text evidence="7">The sequence shown here is derived from an EMBL/GenBank/DDBJ whole genome shotgun (WGS) entry which is preliminary data.</text>
</comment>
<feature type="transmembrane region" description="Helical" evidence="6">
    <location>
        <begin position="115"/>
        <end position="137"/>
    </location>
</feature>
<keyword evidence="4 6" id="KW-1133">Transmembrane helix</keyword>
<evidence type="ECO:0000313" key="8">
    <source>
        <dbReference type="Proteomes" id="UP000318093"/>
    </source>
</evidence>
<reference evidence="7 8" key="1">
    <citation type="journal article" date="2019" name="Nat. Microbiol.">
        <title>Mediterranean grassland soil C-N compound turnover is dependent on rainfall and depth, and is mediated by genomically divergent microorganisms.</title>
        <authorList>
            <person name="Diamond S."/>
            <person name="Andeer P.F."/>
            <person name="Li Z."/>
            <person name="Crits-Christoph A."/>
            <person name="Burstein D."/>
            <person name="Anantharaman K."/>
            <person name="Lane K.R."/>
            <person name="Thomas B.C."/>
            <person name="Pan C."/>
            <person name="Northen T.R."/>
            <person name="Banfield J.F."/>
        </authorList>
    </citation>
    <scope>NUCLEOTIDE SEQUENCE [LARGE SCALE GENOMIC DNA]</scope>
    <source>
        <strain evidence="7">NP_6</strain>
    </source>
</reference>
<evidence type="ECO:0000256" key="4">
    <source>
        <dbReference type="ARBA" id="ARBA00022989"/>
    </source>
</evidence>
<sequence length="363" mass="37324">MISFEARDAPARWTSWAVPAASILAAFIVGAAVLGLAGVDPLAAYGELLSGPFGSGFGLTETLVKATPLILTGLAVLVPARMRLWNIGAEGQFQLGAIGAAAVALFTPLGRSPGAVPAVLLAGMAAGAAWCLVPAALRAWLRVNETITTLLLNYVALLLVDSLIYGPWKDPAGRGFPLSATFPAAAKLPVLLPGTRVHLGLLLAVAAAVAVAIVLSRTRWGFEIRVIGDNPVCARYAGIDLVRNTILVMGLAGALAGLAGAGEASAIAGRLQRGLSPGYGYTGIIVAWLAKLNPIAAVLVAVLLGGLFLGGDALQISLGLPIAVVYMLQGLIFFFVLGGEVLVAYRVVIRRRTPVQMSPAASR</sequence>
<dbReference type="GO" id="GO:0022857">
    <property type="term" value="F:transmembrane transporter activity"/>
    <property type="evidence" value="ECO:0007669"/>
    <property type="project" value="InterPro"/>
</dbReference>
<organism evidence="7 8">
    <name type="scientific">Candidatus Segetimicrobium genomatis</name>
    <dbReference type="NCBI Taxonomy" id="2569760"/>
    <lineage>
        <taxon>Bacteria</taxon>
        <taxon>Bacillati</taxon>
        <taxon>Candidatus Sysuimicrobiota</taxon>
        <taxon>Candidatus Sysuimicrobiia</taxon>
        <taxon>Candidatus Sysuimicrobiales</taxon>
        <taxon>Candidatus Segetimicrobiaceae</taxon>
        <taxon>Candidatus Segetimicrobium</taxon>
    </lineage>
</organism>
<evidence type="ECO:0000313" key="7">
    <source>
        <dbReference type="EMBL" id="TMI83160.1"/>
    </source>
</evidence>
<dbReference type="InterPro" id="IPR001851">
    <property type="entry name" value="ABC_transp_permease"/>
</dbReference>
<dbReference type="EMBL" id="VBAN01000123">
    <property type="protein sequence ID" value="TMI83160.1"/>
    <property type="molecule type" value="Genomic_DNA"/>
</dbReference>
<evidence type="ECO:0000256" key="6">
    <source>
        <dbReference type="SAM" id="Phobius"/>
    </source>
</evidence>
<feature type="transmembrane region" description="Helical" evidence="6">
    <location>
        <begin position="16"/>
        <end position="37"/>
    </location>
</feature>
<dbReference type="CDD" id="cd06580">
    <property type="entry name" value="TM_PBP1_transp_TpRbsC_like"/>
    <property type="match status" value="1"/>
</dbReference>
<dbReference type="PANTHER" id="PTHR47089">
    <property type="entry name" value="ABC TRANSPORTER, PERMEASE PROTEIN"/>
    <property type="match status" value="1"/>
</dbReference>